<dbReference type="OrthoDB" id="9798935at2"/>
<dbReference type="Gene3D" id="2.40.40.10">
    <property type="entry name" value="RlpA-like domain"/>
    <property type="match status" value="1"/>
</dbReference>
<organism evidence="4 5">
    <name type="scientific">Clostridium disporicum</name>
    <dbReference type="NCBI Taxonomy" id="84024"/>
    <lineage>
        <taxon>Bacteria</taxon>
        <taxon>Bacillati</taxon>
        <taxon>Bacillota</taxon>
        <taxon>Clostridia</taxon>
        <taxon>Eubacteriales</taxon>
        <taxon>Clostridiaceae</taxon>
        <taxon>Clostridium</taxon>
    </lineage>
</organism>
<keyword evidence="2" id="KW-0812">Transmembrane</keyword>
<evidence type="ECO:0000259" key="3">
    <source>
        <dbReference type="PROSITE" id="PS51109"/>
    </source>
</evidence>
<dbReference type="InterPro" id="IPR051933">
    <property type="entry name" value="Resuscitation_pf_RpfB"/>
</dbReference>
<dbReference type="GO" id="GO:0019867">
    <property type="term" value="C:outer membrane"/>
    <property type="evidence" value="ECO:0007669"/>
    <property type="project" value="InterPro"/>
</dbReference>
<dbReference type="PROSITE" id="PS51109">
    <property type="entry name" value="G5"/>
    <property type="match status" value="1"/>
</dbReference>
<accession>A0A173ZFR0</accession>
<gene>
    <name evidence="4" type="primary">yocH_2</name>
    <name evidence="4" type="ORF">ERS852470_00606</name>
</gene>
<protein>
    <submittedName>
        <fullName evidence="4">3D domain-containing protein</fullName>
    </submittedName>
</protein>
<keyword evidence="2" id="KW-1133">Transmembrane helix</keyword>
<evidence type="ECO:0000313" key="4">
    <source>
        <dbReference type="EMBL" id="CUN73965.1"/>
    </source>
</evidence>
<dbReference type="Pfam" id="PF07501">
    <property type="entry name" value="G5"/>
    <property type="match status" value="1"/>
</dbReference>
<dbReference type="RefSeq" id="WP_055275381.1">
    <property type="nucleotide sequence ID" value="NZ_CYZV01000005.1"/>
</dbReference>
<dbReference type="PANTHER" id="PTHR39160">
    <property type="entry name" value="CELL WALL-BINDING PROTEIN YOCH"/>
    <property type="match status" value="1"/>
</dbReference>
<name>A0A173ZFR0_9CLOT</name>
<dbReference type="PANTHER" id="PTHR39160:SF4">
    <property type="entry name" value="RESUSCITATION-PROMOTING FACTOR RPFB"/>
    <property type="match status" value="1"/>
</dbReference>
<sequence length="349" mass="38606">MVEKWKKNLRNNFTNSPKAKIITGTVGVVLVTLIVTLACMRKNITIIVDGKEETFITYKGTVKDVLAEKEIEIAPKDKVQPALDEKISSKDIINIKRAVEIEMVVGSKTIVIKTAEDTVKDMLEAESDELNAEGIEFNEGLDEITPSLDTKISDNLTIQLVKVEVTNEVATEDIDYETIVEEDESLDINTEDVRQAGEAGQKEITYKVIKKNGKEVSREVVQSKVIKEPVNEIIVQGTRRVFASRDGEMEYKDLIYCESTAYAGDTITATGTVPSYNPGGISTIAVDPRVIPLGSLVYVENYGKAIAADTGGLIKGKIIDVFLNSESECRTWGRKYNVPVYILAYPGEW</sequence>
<feature type="domain" description="G5" evidence="3">
    <location>
        <begin position="160"/>
        <end position="240"/>
    </location>
</feature>
<dbReference type="InterPro" id="IPR007137">
    <property type="entry name" value="DUF348"/>
</dbReference>
<dbReference type="Gene3D" id="2.20.230.10">
    <property type="entry name" value="Resuscitation-promoting factor rpfb"/>
    <property type="match status" value="1"/>
</dbReference>
<proteinExistence type="predicted"/>
<evidence type="ECO:0000256" key="2">
    <source>
        <dbReference type="SAM" id="Phobius"/>
    </source>
</evidence>
<dbReference type="EMBL" id="CYZV01000005">
    <property type="protein sequence ID" value="CUN73965.1"/>
    <property type="molecule type" value="Genomic_DNA"/>
</dbReference>
<dbReference type="Proteomes" id="UP000095558">
    <property type="component" value="Unassembled WGS sequence"/>
</dbReference>
<dbReference type="SMART" id="SM01208">
    <property type="entry name" value="G5"/>
    <property type="match status" value="1"/>
</dbReference>
<keyword evidence="1" id="KW-0732">Signal</keyword>
<feature type="transmembrane region" description="Helical" evidence="2">
    <location>
        <begin position="21"/>
        <end position="38"/>
    </location>
</feature>
<dbReference type="InterPro" id="IPR010611">
    <property type="entry name" value="3D_dom"/>
</dbReference>
<dbReference type="Pfam" id="PF06725">
    <property type="entry name" value="3D"/>
    <property type="match status" value="1"/>
</dbReference>
<dbReference type="CDD" id="cd22786">
    <property type="entry name" value="DPBB_YuiC-like"/>
    <property type="match status" value="1"/>
</dbReference>
<dbReference type="SUPFAM" id="SSF50685">
    <property type="entry name" value="Barwin-like endoglucanases"/>
    <property type="match status" value="1"/>
</dbReference>
<evidence type="ECO:0000256" key="1">
    <source>
        <dbReference type="ARBA" id="ARBA00022729"/>
    </source>
</evidence>
<dbReference type="GO" id="GO:0004553">
    <property type="term" value="F:hydrolase activity, hydrolyzing O-glycosyl compounds"/>
    <property type="evidence" value="ECO:0007669"/>
    <property type="project" value="InterPro"/>
</dbReference>
<dbReference type="InterPro" id="IPR036908">
    <property type="entry name" value="RlpA-like_sf"/>
</dbReference>
<dbReference type="GO" id="GO:0009254">
    <property type="term" value="P:peptidoglycan turnover"/>
    <property type="evidence" value="ECO:0007669"/>
    <property type="project" value="InterPro"/>
</dbReference>
<dbReference type="AlphaFoldDB" id="A0A173ZFR0"/>
<reference evidence="4 5" key="1">
    <citation type="submission" date="2015-09" db="EMBL/GenBank/DDBJ databases">
        <authorList>
            <consortium name="Pathogen Informatics"/>
        </authorList>
    </citation>
    <scope>NUCLEOTIDE SEQUENCE [LARGE SCALE GENOMIC DNA]</scope>
    <source>
        <strain evidence="4 5">2789STDY5834855</strain>
    </source>
</reference>
<dbReference type="Pfam" id="PF03990">
    <property type="entry name" value="DUF348"/>
    <property type="match status" value="2"/>
</dbReference>
<dbReference type="InterPro" id="IPR011098">
    <property type="entry name" value="G5_dom"/>
</dbReference>
<keyword evidence="2" id="KW-0472">Membrane</keyword>
<evidence type="ECO:0000313" key="5">
    <source>
        <dbReference type="Proteomes" id="UP000095558"/>
    </source>
</evidence>